<accession>A0ABS2RTH8</accession>
<evidence type="ECO:0000313" key="3">
    <source>
        <dbReference type="Proteomes" id="UP000746584"/>
    </source>
</evidence>
<comment type="caution">
    <text evidence="2">The sequence shown here is derived from an EMBL/GenBank/DDBJ whole genome shotgun (WGS) entry which is preliminary data.</text>
</comment>
<evidence type="ECO:0000313" key="2">
    <source>
        <dbReference type="EMBL" id="MBM7802326.1"/>
    </source>
</evidence>
<proteinExistence type="predicted"/>
<dbReference type="RefSeq" id="WP_229727854.1">
    <property type="nucleotide sequence ID" value="NZ_BMOI01000002.1"/>
</dbReference>
<keyword evidence="1" id="KW-0472">Membrane</keyword>
<dbReference type="PANTHER" id="PTHR36840:SF1">
    <property type="entry name" value="BLL5714 PROTEIN"/>
    <property type="match status" value="1"/>
</dbReference>
<protein>
    <submittedName>
        <fullName evidence="2">Low temperature requirement protein LtrA</fullName>
    </submittedName>
</protein>
<feature type="transmembrane region" description="Helical" evidence="1">
    <location>
        <begin position="309"/>
        <end position="330"/>
    </location>
</feature>
<organism evidence="2 3">
    <name type="scientific">Curtobacterium luteum</name>
    <dbReference type="NCBI Taxonomy" id="33881"/>
    <lineage>
        <taxon>Bacteria</taxon>
        <taxon>Bacillati</taxon>
        <taxon>Actinomycetota</taxon>
        <taxon>Actinomycetes</taxon>
        <taxon>Micrococcales</taxon>
        <taxon>Microbacteriaceae</taxon>
        <taxon>Curtobacterium</taxon>
    </lineage>
</organism>
<dbReference type="PANTHER" id="PTHR36840">
    <property type="entry name" value="BLL5714 PROTEIN"/>
    <property type="match status" value="1"/>
</dbReference>
<feature type="transmembrane region" description="Helical" evidence="1">
    <location>
        <begin position="269"/>
        <end position="289"/>
    </location>
</feature>
<dbReference type="EMBL" id="JAFBCG010000001">
    <property type="protein sequence ID" value="MBM7802326.1"/>
    <property type="molecule type" value="Genomic_DNA"/>
</dbReference>
<keyword evidence="3" id="KW-1185">Reference proteome</keyword>
<sequence>MSTTGLRRMAPRDPAEAHRAASPLELLFDLVFVVAVGFAATNLHEIETEGHVSSAIVSYAFVFFAIWWAWINFTWFATSFDTDDWLYRVTTFVQMGGVLVLAAGVRPLMVDGDPAIVVVGYVVMRLALVGQWLRAAASAPGYRRTALRYAVGIVVVQALWVLALVLPEAALRGAIPVLILLEVLVPPVAERGSRTTPWHTRHIAERYSLFTLIVLGEGLVASASAVIDGLEHTDHLGSLLVLAAAGLVIVAGLWWIYFAREQHARIRSLPSALVFGYGHYVVFAAAGALPAGIEVAVSADAGEADLSHVTVAATIAVPVALFVLAVWALALRPSLSLGWNAVVVVLAAAVAVAASVVVPAVSLVATAVLVAAIVVVLEVADRRRRLRTRAGSGRAVSRRARPGRRPG</sequence>
<keyword evidence="1" id="KW-0812">Transmembrane</keyword>
<feature type="transmembrane region" description="Helical" evidence="1">
    <location>
        <begin position="115"/>
        <end position="133"/>
    </location>
</feature>
<feature type="transmembrane region" description="Helical" evidence="1">
    <location>
        <begin position="363"/>
        <end position="380"/>
    </location>
</feature>
<feature type="transmembrane region" description="Helical" evidence="1">
    <location>
        <begin position="169"/>
        <end position="189"/>
    </location>
</feature>
<feature type="transmembrane region" description="Helical" evidence="1">
    <location>
        <begin position="21"/>
        <end position="40"/>
    </location>
</feature>
<feature type="transmembrane region" description="Helical" evidence="1">
    <location>
        <begin position="85"/>
        <end position="109"/>
    </location>
</feature>
<dbReference type="Proteomes" id="UP000746584">
    <property type="component" value="Unassembled WGS sequence"/>
</dbReference>
<name>A0ABS2RTH8_9MICO</name>
<feature type="transmembrane region" description="Helical" evidence="1">
    <location>
        <begin position="239"/>
        <end position="257"/>
    </location>
</feature>
<feature type="transmembrane region" description="Helical" evidence="1">
    <location>
        <begin position="337"/>
        <end position="357"/>
    </location>
</feature>
<dbReference type="InterPro" id="IPR010640">
    <property type="entry name" value="Low_temperature_requirement_A"/>
</dbReference>
<reference evidence="2 3" key="1">
    <citation type="submission" date="2021-01" db="EMBL/GenBank/DDBJ databases">
        <title>Sequencing the genomes of 1000 actinobacteria strains.</title>
        <authorList>
            <person name="Klenk H.-P."/>
        </authorList>
    </citation>
    <scope>NUCLEOTIDE SEQUENCE [LARGE SCALE GENOMIC DNA]</scope>
    <source>
        <strain evidence="2 3">DSM 20542</strain>
    </source>
</reference>
<evidence type="ECO:0000256" key="1">
    <source>
        <dbReference type="SAM" id="Phobius"/>
    </source>
</evidence>
<gene>
    <name evidence="2" type="ORF">JOE58_001577</name>
</gene>
<feature type="transmembrane region" description="Helical" evidence="1">
    <location>
        <begin position="209"/>
        <end position="227"/>
    </location>
</feature>
<feature type="transmembrane region" description="Helical" evidence="1">
    <location>
        <begin position="145"/>
        <end position="163"/>
    </location>
</feature>
<keyword evidence="1" id="KW-1133">Transmembrane helix</keyword>
<dbReference type="Pfam" id="PF06772">
    <property type="entry name" value="LtrA"/>
    <property type="match status" value="1"/>
</dbReference>
<feature type="transmembrane region" description="Helical" evidence="1">
    <location>
        <begin position="52"/>
        <end position="73"/>
    </location>
</feature>